<sequence length="104" mass="11711">FNFRGRDQSKLVGDLSGGEKNRVGLAKVLLNNCNVLLLDEPSNDLDIITLTALESSLKSFGGCVVCISHDRYFLNKICTHIIEVRSDGRVRLFNGNYDFYKKNK</sequence>
<dbReference type="EMBL" id="JBDODL010002250">
    <property type="protein sequence ID" value="MES1922124.1"/>
    <property type="molecule type" value="Genomic_DNA"/>
</dbReference>
<accession>A0ABV2ARL8</accession>
<evidence type="ECO:0000313" key="2">
    <source>
        <dbReference type="EMBL" id="MES1922124.1"/>
    </source>
</evidence>
<dbReference type="PANTHER" id="PTHR43858">
    <property type="entry name" value="ENERGY-DEPENDENT TRANSLATIONAL THROTTLE PROTEIN ETTA"/>
    <property type="match status" value="1"/>
</dbReference>
<reference evidence="2 3" key="1">
    <citation type="journal article" date="2024" name="BMC Biol.">
        <title>Comparative genomics of Ascetosporea gives new insight into the evolutionary basis for animal parasitism in Rhizaria.</title>
        <authorList>
            <person name="Hiltunen Thoren M."/>
            <person name="Onut-Brannstrom I."/>
            <person name="Alfjorden A."/>
            <person name="Peckova H."/>
            <person name="Swords F."/>
            <person name="Hooper C."/>
            <person name="Holzer A.S."/>
            <person name="Bass D."/>
            <person name="Burki F."/>
        </authorList>
    </citation>
    <scope>NUCLEOTIDE SEQUENCE [LARGE SCALE GENOMIC DNA]</scope>
    <source>
        <strain evidence="2">20-A016</strain>
    </source>
</reference>
<dbReference type="InterPro" id="IPR003439">
    <property type="entry name" value="ABC_transporter-like_ATP-bd"/>
</dbReference>
<comment type="caution">
    <text evidence="2">The sequence shown here is derived from an EMBL/GenBank/DDBJ whole genome shotgun (WGS) entry which is preliminary data.</text>
</comment>
<feature type="non-terminal residue" evidence="2">
    <location>
        <position position="1"/>
    </location>
</feature>
<protein>
    <recommendedName>
        <fullName evidence="1">ABC transporter domain-containing protein</fullName>
    </recommendedName>
</protein>
<proteinExistence type="predicted"/>
<dbReference type="Proteomes" id="UP001439008">
    <property type="component" value="Unassembled WGS sequence"/>
</dbReference>
<feature type="domain" description="ABC transporter" evidence="1">
    <location>
        <begin position="9"/>
        <end position="43"/>
    </location>
</feature>
<dbReference type="Gene3D" id="3.40.50.300">
    <property type="entry name" value="P-loop containing nucleotide triphosphate hydrolases"/>
    <property type="match status" value="1"/>
</dbReference>
<evidence type="ECO:0000259" key="1">
    <source>
        <dbReference type="Pfam" id="PF00005"/>
    </source>
</evidence>
<dbReference type="InterPro" id="IPR027417">
    <property type="entry name" value="P-loop_NTPase"/>
</dbReference>
<organism evidence="2 3">
    <name type="scientific">Bonamia ostreae</name>
    <dbReference type="NCBI Taxonomy" id="126728"/>
    <lineage>
        <taxon>Eukaryota</taxon>
        <taxon>Sar</taxon>
        <taxon>Rhizaria</taxon>
        <taxon>Endomyxa</taxon>
        <taxon>Ascetosporea</taxon>
        <taxon>Haplosporida</taxon>
        <taxon>Bonamia</taxon>
    </lineage>
</organism>
<dbReference type="PANTHER" id="PTHR43858:SF1">
    <property type="entry name" value="ABC TRANSPORTER-RELATED PROTEIN"/>
    <property type="match status" value="1"/>
</dbReference>
<dbReference type="SUPFAM" id="SSF52540">
    <property type="entry name" value="P-loop containing nucleoside triphosphate hydrolases"/>
    <property type="match status" value="1"/>
</dbReference>
<dbReference type="Pfam" id="PF00005">
    <property type="entry name" value="ABC_tran"/>
    <property type="match status" value="1"/>
</dbReference>
<dbReference type="InterPro" id="IPR022374">
    <property type="entry name" value="EttA"/>
</dbReference>
<gene>
    <name evidence="2" type="ORF">MHBO_003638</name>
</gene>
<name>A0ABV2ARL8_9EUKA</name>
<evidence type="ECO:0000313" key="3">
    <source>
        <dbReference type="Proteomes" id="UP001439008"/>
    </source>
</evidence>
<keyword evidence="3" id="KW-1185">Reference proteome</keyword>